<dbReference type="EMBL" id="JBJHZX010000007">
    <property type="protein sequence ID" value="MFL0195242.1"/>
    <property type="molecule type" value="Genomic_DNA"/>
</dbReference>
<dbReference type="Proteomes" id="UP001623660">
    <property type="component" value="Unassembled WGS sequence"/>
</dbReference>
<dbReference type="RefSeq" id="WP_406791365.1">
    <property type="nucleotide sequence ID" value="NZ_JBJHZX010000007.1"/>
</dbReference>
<evidence type="ECO:0000256" key="1">
    <source>
        <dbReference type="SAM" id="Coils"/>
    </source>
</evidence>
<reference evidence="3 4" key="1">
    <citation type="submission" date="2024-11" db="EMBL/GenBank/DDBJ databases">
        <authorList>
            <person name="Heng Y.C."/>
            <person name="Lim A.C.H."/>
            <person name="Lee J.K.Y."/>
            <person name="Kittelmann S."/>
        </authorList>
    </citation>
    <scope>NUCLEOTIDE SEQUENCE [LARGE SCALE GENOMIC DNA]</scope>
    <source>
        <strain evidence="3 4">WILCCON 0269</strain>
    </source>
</reference>
<keyword evidence="2" id="KW-0732">Signal</keyword>
<feature type="coiled-coil region" evidence="1">
    <location>
        <begin position="32"/>
        <end position="93"/>
    </location>
</feature>
<sequence>MKSVKIKLISSLAAASLMVSLGTASVFAKETNSKIETALVNQQQRIENRQERQQAKDAMLPKKDTIKQNHATNEALRKEISQKRASVKSMRQDIKSNNKQLTSDDLSKIQEQLKIIDGDVSSLESLRGTINTAYEKVKDDMKNKNYQDAQSQLDTIISIQNTRTTDLTKLNTDMDALISILQSAEANAKTSPSSGTSSTT</sequence>
<proteinExistence type="predicted"/>
<protein>
    <submittedName>
        <fullName evidence="3">Uncharacterized protein</fullName>
    </submittedName>
</protein>
<feature type="signal peptide" evidence="2">
    <location>
        <begin position="1"/>
        <end position="28"/>
    </location>
</feature>
<comment type="caution">
    <text evidence="3">The sequence shown here is derived from an EMBL/GenBank/DDBJ whole genome shotgun (WGS) entry which is preliminary data.</text>
</comment>
<gene>
    <name evidence="3" type="ORF">ACJDU8_06630</name>
</gene>
<evidence type="ECO:0000313" key="3">
    <source>
        <dbReference type="EMBL" id="MFL0195242.1"/>
    </source>
</evidence>
<keyword evidence="4" id="KW-1185">Reference proteome</keyword>
<keyword evidence="1" id="KW-0175">Coiled coil</keyword>
<name>A0ABW8SHS2_9CLOT</name>
<feature type="chain" id="PRO_5045538410" evidence="2">
    <location>
        <begin position="29"/>
        <end position="200"/>
    </location>
</feature>
<organism evidence="3 4">
    <name type="scientific">Candidatus Clostridium eludens</name>
    <dbReference type="NCBI Taxonomy" id="3381663"/>
    <lineage>
        <taxon>Bacteria</taxon>
        <taxon>Bacillati</taxon>
        <taxon>Bacillota</taxon>
        <taxon>Clostridia</taxon>
        <taxon>Eubacteriales</taxon>
        <taxon>Clostridiaceae</taxon>
        <taxon>Clostridium</taxon>
    </lineage>
</organism>
<accession>A0ABW8SHS2</accession>
<evidence type="ECO:0000313" key="4">
    <source>
        <dbReference type="Proteomes" id="UP001623660"/>
    </source>
</evidence>
<evidence type="ECO:0000256" key="2">
    <source>
        <dbReference type="SAM" id="SignalP"/>
    </source>
</evidence>